<dbReference type="InterPro" id="IPR029044">
    <property type="entry name" value="Nucleotide-diphossugar_trans"/>
</dbReference>
<keyword evidence="3" id="KW-1185">Reference proteome</keyword>
<sequence length="340" mass="38839">MPRITVLVPVYNGASHLGETLTSLLTQTYKDFELLIIDDGSTDNSVKIIESFSDPRIRVMQKENGGLCSTLNLGIQEARGEYIARSDQDDISFPHRLDREITVADKYPETLGVFAYNTKIGRKHSWANSDKLTATNCIRVYDPINDGCLLGSTMLVRTSALREIGGFRERYYPVDDWDLECRLAEKGQVLVVCEPLVAYRFHRDASTYKIFAEMQRKRYWAEDSHRRRIQNLPELSFEEYLIQLPGNIPARLQRRRLGLWKLHTRIAGQHLLDGNYLRAAVNLTAASVLHPIDISKRIGRMLFRERIPVTTSGDLRGATVEGMQLHPELPGSEHRSNTQR</sequence>
<dbReference type="PANTHER" id="PTHR43685:SF2">
    <property type="entry name" value="GLYCOSYLTRANSFERASE 2-LIKE DOMAIN-CONTAINING PROTEIN"/>
    <property type="match status" value="1"/>
</dbReference>
<dbReference type="AlphaFoldDB" id="A0A9X0QHW5"/>
<gene>
    <name evidence="2" type="ORF">HDF14_004307</name>
</gene>
<organism evidence="2 3">
    <name type="scientific">Tunturiibacter gelidiferens</name>
    <dbReference type="NCBI Taxonomy" id="3069689"/>
    <lineage>
        <taxon>Bacteria</taxon>
        <taxon>Pseudomonadati</taxon>
        <taxon>Acidobacteriota</taxon>
        <taxon>Terriglobia</taxon>
        <taxon>Terriglobales</taxon>
        <taxon>Acidobacteriaceae</taxon>
        <taxon>Tunturiibacter</taxon>
    </lineage>
</organism>
<feature type="domain" description="Glycosyltransferase 2-like" evidence="1">
    <location>
        <begin position="5"/>
        <end position="164"/>
    </location>
</feature>
<comment type="caution">
    <text evidence="2">The sequence shown here is derived from an EMBL/GenBank/DDBJ whole genome shotgun (WGS) entry which is preliminary data.</text>
</comment>
<protein>
    <submittedName>
        <fullName evidence="2">Glycosyltransferase involved in cell wall biosynthesis</fullName>
    </submittedName>
</protein>
<dbReference type="EMBL" id="JACHEB010000011">
    <property type="protein sequence ID" value="MBB5330671.1"/>
    <property type="molecule type" value="Genomic_DNA"/>
</dbReference>
<name>A0A9X0QHW5_9BACT</name>
<dbReference type="InterPro" id="IPR001173">
    <property type="entry name" value="Glyco_trans_2-like"/>
</dbReference>
<dbReference type="Proteomes" id="UP000535182">
    <property type="component" value="Unassembled WGS sequence"/>
</dbReference>
<reference evidence="2 3" key="1">
    <citation type="submission" date="2020-08" db="EMBL/GenBank/DDBJ databases">
        <title>Genomic Encyclopedia of Type Strains, Phase IV (KMG-V): Genome sequencing to study the core and pangenomes of soil and plant-associated prokaryotes.</title>
        <authorList>
            <person name="Whitman W."/>
        </authorList>
    </citation>
    <scope>NUCLEOTIDE SEQUENCE [LARGE SCALE GENOMIC DNA]</scope>
    <source>
        <strain evidence="2 3">X5P2</strain>
    </source>
</reference>
<dbReference type="Pfam" id="PF00535">
    <property type="entry name" value="Glycos_transf_2"/>
    <property type="match status" value="1"/>
</dbReference>
<dbReference type="Gene3D" id="3.90.550.10">
    <property type="entry name" value="Spore Coat Polysaccharide Biosynthesis Protein SpsA, Chain A"/>
    <property type="match status" value="1"/>
</dbReference>
<proteinExistence type="predicted"/>
<dbReference type="RefSeq" id="WP_183980319.1">
    <property type="nucleotide sequence ID" value="NZ_JACHEB010000011.1"/>
</dbReference>
<dbReference type="SUPFAM" id="SSF53448">
    <property type="entry name" value="Nucleotide-diphospho-sugar transferases"/>
    <property type="match status" value="1"/>
</dbReference>
<dbReference type="InterPro" id="IPR050834">
    <property type="entry name" value="Glycosyltransf_2"/>
</dbReference>
<dbReference type="PANTHER" id="PTHR43685">
    <property type="entry name" value="GLYCOSYLTRANSFERASE"/>
    <property type="match status" value="1"/>
</dbReference>
<evidence type="ECO:0000313" key="2">
    <source>
        <dbReference type="EMBL" id="MBB5330671.1"/>
    </source>
</evidence>
<accession>A0A9X0QHW5</accession>
<evidence type="ECO:0000313" key="3">
    <source>
        <dbReference type="Proteomes" id="UP000535182"/>
    </source>
</evidence>
<evidence type="ECO:0000259" key="1">
    <source>
        <dbReference type="Pfam" id="PF00535"/>
    </source>
</evidence>
<dbReference type="CDD" id="cd00761">
    <property type="entry name" value="Glyco_tranf_GTA_type"/>
    <property type="match status" value="1"/>
</dbReference>